<evidence type="ECO:0000256" key="1">
    <source>
        <dbReference type="SAM" id="SignalP"/>
    </source>
</evidence>
<dbReference type="InterPro" id="IPR025975">
    <property type="entry name" value="Polysacc_lyase"/>
</dbReference>
<keyword evidence="3" id="KW-1185">Reference proteome</keyword>
<sequence length="240" mass="26036">MSARTRRGAALLTGLLCLAVPAAPAHAATLWDGDAGGGTGVFGSVECDAPGSLVTAANQDGHGTIFRYTKPSGLIRCENRGISVNGSRYAFAPGTTYWLGWETQLSTVTGDFVTWQWKSYPNAEQNYPLIMTVKNGSARLFHVDTDATWHLIWSASVAAGQWKRYALGIRTSESAASGWVELYADGVRQTFADGTTRYAARTWDSANEPKWGVYDRDTPESAVVNRIDRLRVGTAYSDVD</sequence>
<dbReference type="Proteomes" id="UP000653493">
    <property type="component" value="Unassembled WGS sequence"/>
</dbReference>
<name>A0A918LFK7_STRGD</name>
<evidence type="ECO:0008006" key="4">
    <source>
        <dbReference type="Google" id="ProtNLM"/>
    </source>
</evidence>
<protein>
    <recommendedName>
        <fullName evidence="4">Polysaccharide lyase</fullName>
    </recommendedName>
</protein>
<feature type="signal peptide" evidence="1">
    <location>
        <begin position="1"/>
        <end position="27"/>
    </location>
</feature>
<dbReference type="AlphaFoldDB" id="A0A918LFK7"/>
<gene>
    <name evidence="2" type="ORF">GCM10010238_32770</name>
</gene>
<reference evidence="2" key="2">
    <citation type="submission" date="2020-09" db="EMBL/GenBank/DDBJ databases">
        <authorList>
            <person name="Sun Q."/>
            <person name="Ohkuma M."/>
        </authorList>
    </citation>
    <scope>NUCLEOTIDE SEQUENCE</scope>
    <source>
        <strain evidence="2">JCM 4234</strain>
    </source>
</reference>
<organism evidence="2 3">
    <name type="scientific">Streptomyces griseoviridis</name>
    <dbReference type="NCBI Taxonomy" id="45398"/>
    <lineage>
        <taxon>Bacteria</taxon>
        <taxon>Bacillati</taxon>
        <taxon>Actinomycetota</taxon>
        <taxon>Actinomycetes</taxon>
        <taxon>Kitasatosporales</taxon>
        <taxon>Streptomycetaceae</taxon>
        <taxon>Streptomyces</taxon>
    </lineage>
</organism>
<comment type="caution">
    <text evidence="2">The sequence shown here is derived from an EMBL/GenBank/DDBJ whole genome shotgun (WGS) entry which is preliminary data.</text>
</comment>
<proteinExistence type="predicted"/>
<keyword evidence="1" id="KW-0732">Signal</keyword>
<feature type="chain" id="PRO_5037180374" description="Polysaccharide lyase" evidence="1">
    <location>
        <begin position="28"/>
        <end position="240"/>
    </location>
</feature>
<accession>A0A918LFK7</accession>
<dbReference type="EMBL" id="BMSL01000007">
    <property type="protein sequence ID" value="GGS40577.1"/>
    <property type="molecule type" value="Genomic_DNA"/>
</dbReference>
<evidence type="ECO:0000313" key="2">
    <source>
        <dbReference type="EMBL" id="GGS40577.1"/>
    </source>
</evidence>
<evidence type="ECO:0000313" key="3">
    <source>
        <dbReference type="Proteomes" id="UP000653493"/>
    </source>
</evidence>
<dbReference type="Pfam" id="PF14099">
    <property type="entry name" value="Polysacc_lyase"/>
    <property type="match status" value="1"/>
</dbReference>
<reference evidence="2" key="1">
    <citation type="journal article" date="2014" name="Int. J. Syst. Evol. Microbiol.">
        <title>Complete genome sequence of Corynebacterium casei LMG S-19264T (=DSM 44701T), isolated from a smear-ripened cheese.</title>
        <authorList>
            <consortium name="US DOE Joint Genome Institute (JGI-PGF)"/>
            <person name="Walter F."/>
            <person name="Albersmeier A."/>
            <person name="Kalinowski J."/>
            <person name="Ruckert C."/>
        </authorList>
    </citation>
    <scope>NUCLEOTIDE SEQUENCE</scope>
    <source>
        <strain evidence="2">JCM 4234</strain>
    </source>
</reference>